<organism evidence="3 4">
    <name type="scientific">Rhodamnia argentea</name>
    <dbReference type="NCBI Taxonomy" id="178133"/>
    <lineage>
        <taxon>Eukaryota</taxon>
        <taxon>Viridiplantae</taxon>
        <taxon>Streptophyta</taxon>
        <taxon>Embryophyta</taxon>
        <taxon>Tracheophyta</taxon>
        <taxon>Spermatophyta</taxon>
        <taxon>Magnoliopsida</taxon>
        <taxon>eudicotyledons</taxon>
        <taxon>Gunneridae</taxon>
        <taxon>Pentapetalae</taxon>
        <taxon>rosids</taxon>
        <taxon>malvids</taxon>
        <taxon>Myrtales</taxon>
        <taxon>Myrtaceae</taxon>
        <taxon>Myrtoideae</taxon>
        <taxon>Myrteae</taxon>
        <taxon>Australasian group</taxon>
        <taxon>Rhodamnia</taxon>
    </lineage>
</organism>
<feature type="domain" description="J" evidence="2">
    <location>
        <begin position="4"/>
        <end position="90"/>
    </location>
</feature>
<protein>
    <submittedName>
        <fullName evidence="4">DnaJ protein homolog 1-like</fullName>
    </submittedName>
</protein>
<dbReference type="RefSeq" id="XP_048135748.1">
    <property type="nucleotide sequence ID" value="XM_048279791.1"/>
</dbReference>
<dbReference type="GeneID" id="125315331"/>
<evidence type="ECO:0000256" key="1">
    <source>
        <dbReference type="SAM" id="MobiDB-lite"/>
    </source>
</evidence>
<dbReference type="PANTHER" id="PTHR43948:SF10">
    <property type="entry name" value="MRJ, ISOFORM E"/>
    <property type="match status" value="1"/>
</dbReference>
<dbReference type="CDD" id="cd06257">
    <property type="entry name" value="DnaJ"/>
    <property type="match status" value="1"/>
</dbReference>
<dbReference type="PRINTS" id="PR00625">
    <property type="entry name" value="JDOMAIN"/>
</dbReference>
<dbReference type="SUPFAM" id="SSF46565">
    <property type="entry name" value="Chaperone J-domain"/>
    <property type="match status" value="1"/>
</dbReference>
<dbReference type="Pfam" id="PF00226">
    <property type="entry name" value="DnaJ"/>
    <property type="match status" value="1"/>
</dbReference>
<evidence type="ECO:0000259" key="2">
    <source>
        <dbReference type="PROSITE" id="PS50076"/>
    </source>
</evidence>
<evidence type="ECO:0000313" key="3">
    <source>
        <dbReference type="Proteomes" id="UP000827889"/>
    </source>
</evidence>
<name>A0ABM3HGN6_9MYRT</name>
<dbReference type="InterPro" id="IPR036869">
    <property type="entry name" value="J_dom_sf"/>
</dbReference>
<reference evidence="4" key="1">
    <citation type="submission" date="2025-08" db="UniProtKB">
        <authorList>
            <consortium name="RefSeq"/>
        </authorList>
    </citation>
    <scope>IDENTIFICATION</scope>
    <source>
        <tissue evidence="4">Leaf</tissue>
    </source>
</reference>
<proteinExistence type="predicted"/>
<dbReference type="Gene3D" id="1.10.287.110">
    <property type="entry name" value="DnaJ domain"/>
    <property type="match status" value="1"/>
</dbReference>
<dbReference type="SMART" id="SM00271">
    <property type="entry name" value="DnaJ"/>
    <property type="match status" value="1"/>
</dbReference>
<keyword evidence="3" id="KW-1185">Reference proteome</keyword>
<sequence>MGVDYYNILKVNRNASDDDLKKAYKRLAMIWHLDKNPEAATTVARSRRGPPGQWPARLQGPSPRSSEGLRALARGRQGRDGRHGLAGPGRADHGPGQPEEVTEDATFVDKACNVEHYYDWDDYAEAFYTVLRYLRSTTAEKWFDYYTHTSLHHAKGFSHSACNRALTHAGCTSCMDFACNEIQSVRAAALASRS</sequence>
<accession>A0ABM3HGN6</accession>
<gene>
    <name evidence="4" type="primary">LOC125315331</name>
</gene>
<dbReference type="PANTHER" id="PTHR43948">
    <property type="entry name" value="DNAJ HOMOLOG SUBFAMILY B"/>
    <property type="match status" value="1"/>
</dbReference>
<feature type="region of interest" description="Disordered" evidence="1">
    <location>
        <begin position="41"/>
        <end position="102"/>
    </location>
</feature>
<dbReference type="PROSITE" id="PS50076">
    <property type="entry name" value="DNAJ_2"/>
    <property type="match status" value="1"/>
</dbReference>
<dbReference type="InterPro" id="IPR001623">
    <property type="entry name" value="DnaJ_domain"/>
</dbReference>
<dbReference type="Proteomes" id="UP000827889">
    <property type="component" value="Chromosome 5"/>
</dbReference>
<evidence type="ECO:0000313" key="4">
    <source>
        <dbReference type="RefSeq" id="XP_048135748.1"/>
    </source>
</evidence>